<protein>
    <submittedName>
        <fullName evidence="1">Uncharacterized protein</fullName>
    </submittedName>
</protein>
<gene>
    <name evidence="1" type="ORF">ACAOBT_LOCUS5616</name>
</gene>
<comment type="caution">
    <text evidence="1">The sequence shown here is derived from an EMBL/GenBank/DDBJ whole genome shotgun (WGS) entry which is preliminary data.</text>
</comment>
<evidence type="ECO:0000313" key="1">
    <source>
        <dbReference type="EMBL" id="CAH1964144.1"/>
    </source>
</evidence>
<dbReference type="OrthoDB" id="10004641at2759"/>
<keyword evidence="2" id="KW-1185">Reference proteome</keyword>
<name>A0A9P0P3P9_ACAOB</name>
<accession>A0A9P0P3P9</accession>
<sequence length="70" mass="7905">MRHTHEINIQKLRHRQVRTEVVASSPFQPVQVIVEESQGSDGETSKAKLKVIPEAAIQMIDPDETVVENE</sequence>
<dbReference type="EMBL" id="CAKOFQ010006713">
    <property type="protein sequence ID" value="CAH1964144.1"/>
    <property type="molecule type" value="Genomic_DNA"/>
</dbReference>
<organism evidence="1 2">
    <name type="scientific">Acanthoscelides obtectus</name>
    <name type="common">Bean weevil</name>
    <name type="synonym">Bruchus obtectus</name>
    <dbReference type="NCBI Taxonomy" id="200917"/>
    <lineage>
        <taxon>Eukaryota</taxon>
        <taxon>Metazoa</taxon>
        <taxon>Ecdysozoa</taxon>
        <taxon>Arthropoda</taxon>
        <taxon>Hexapoda</taxon>
        <taxon>Insecta</taxon>
        <taxon>Pterygota</taxon>
        <taxon>Neoptera</taxon>
        <taxon>Endopterygota</taxon>
        <taxon>Coleoptera</taxon>
        <taxon>Polyphaga</taxon>
        <taxon>Cucujiformia</taxon>
        <taxon>Chrysomeloidea</taxon>
        <taxon>Chrysomelidae</taxon>
        <taxon>Bruchinae</taxon>
        <taxon>Bruchini</taxon>
        <taxon>Acanthoscelides</taxon>
    </lineage>
</organism>
<reference evidence="1" key="1">
    <citation type="submission" date="2022-03" db="EMBL/GenBank/DDBJ databases">
        <authorList>
            <person name="Sayadi A."/>
        </authorList>
    </citation>
    <scope>NUCLEOTIDE SEQUENCE</scope>
</reference>
<proteinExistence type="predicted"/>
<dbReference type="AlphaFoldDB" id="A0A9P0P3P9"/>
<dbReference type="Proteomes" id="UP001152888">
    <property type="component" value="Unassembled WGS sequence"/>
</dbReference>
<evidence type="ECO:0000313" key="2">
    <source>
        <dbReference type="Proteomes" id="UP001152888"/>
    </source>
</evidence>